<sequence length="207" mass="23372">MLATPIQGSLLTFLSKAMNAKKILEIGCFTGYSAICFAEGIKENGPDAKIITCENDHKYANIALQNVKEAGMDNLIEIKVGDGLEMLVMKIYLTFLVHAILAYFFDSLISHADKAGYLNYYETILERNLLAKNGLILADNVLFRGFVQRIPNYDPNAPETSENYIPKNFYKRIVKPLYQFNEHVNKDPRTTQVVLPAFDGLTLIRKN</sequence>
<dbReference type="HOGENOM" id="CLU_067676_1_1_1"/>
<dbReference type="InterPro" id="IPR050362">
    <property type="entry name" value="Cation-dep_OMT"/>
</dbReference>
<gene>
    <name evidence="5" type="ORF">GLOINDRAFT_67420</name>
</gene>
<evidence type="ECO:0000313" key="5">
    <source>
        <dbReference type="EMBL" id="ESA03158.1"/>
    </source>
</evidence>
<dbReference type="PROSITE" id="PS51682">
    <property type="entry name" value="SAM_OMT_I"/>
    <property type="match status" value="1"/>
</dbReference>
<keyword evidence="3" id="KW-0949">S-adenosyl-L-methionine</keyword>
<dbReference type="SUPFAM" id="SSF53335">
    <property type="entry name" value="S-adenosyl-L-methionine-dependent methyltransferases"/>
    <property type="match status" value="1"/>
</dbReference>
<dbReference type="VEuPathDB" id="FungiDB:RhiirFUN_004319"/>
<evidence type="ECO:0000256" key="4">
    <source>
        <dbReference type="ARBA" id="ARBA00023453"/>
    </source>
</evidence>
<dbReference type="AlphaFoldDB" id="U9TA14"/>
<dbReference type="GO" id="GO:0008171">
    <property type="term" value="F:O-methyltransferase activity"/>
    <property type="evidence" value="ECO:0007669"/>
    <property type="project" value="InterPro"/>
</dbReference>
<proteinExistence type="inferred from homology"/>
<evidence type="ECO:0000256" key="2">
    <source>
        <dbReference type="ARBA" id="ARBA00022679"/>
    </source>
</evidence>
<dbReference type="GO" id="GO:0032259">
    <property type="term" value="P:methylation"/>
    <property type="evidence" value="ECO:0007669"/>
    <property type="project" value="UniProtKB-KW"/>
</dbReference>
<reference evidence="5" key="1">
    <citation type="submission" date="2013-07" db="EMBL/GenBank/DDBJ databases">
        <title>The genome of an arbuscular mycorrhizal fungus provides insights into the evolution of the oldest plant symbiosis.</title>
        <authorList>
            <consortium name="DOE Joint Genome Institute"/>
            <person name="Tisserant E."/>
            <person name="Malbreil M."/>
            <person name="Kuo A."/>
            <person name="Kohler A."/>
            <person name="Symeonidi A."/>
            <person name="Balestrini R."/>
            <person name="Charron P."/>
            <person name="Duensing N."/>
            <person name="Frei-dit-Frey N."/>
            <person name="Gianinazzi-Pearson V."/>
            <person name="Gilbert B."/>
            <person name="Handa Y."/>
            <person name="Hijri M."/>
            <person name="Kaul R."/>
            <person name="Kawaguchi M."/>
            <person name="Krajinski F."/>
            <person name="Lammers P."/>
            <person name="Lapierre D."/>
            <person name="Masclaux F.G."/>
            <person name="Murat C."/>
            <person name="Morin E."/>
            <person name="Ndikumana S."/>
            <person name="Pagni M."/>
            <person name="Petitpierre D."/>
            <person name="Requena N."/>
            <person name="Rosikiewicz P."/>
            <person name="Riley R."/>
            <person name="Saito K."/>
            <person name="San Clemente H."/>
            <person name="Shapiro H."/>
            <person name="van Tuinen D."/>
            <person name="Becard G."/>
            <person name="Bonfante P."/>
            <person name="Paszkowski U."/>
            <person name="Shachar-Hill Y."/>
            <person name="Young J.P."/>
            <person name="Sanders I.R."/>
            <person name="Henrissat B."/>
            <person name="Rensing S.A."/>
            <person name="Grigoriev I.V."/>
            <person name="Corradi N."/>
            <person name="Roux C."/>
            <person name="Martin F."/>
        </authorList>
    </citation>
    <scope>NUCLEOTIDE SEQUENCE</scope>
    <source>
        <strain evidence="5">DAOM 197198</strain>
    </source>
</reference>
<dbReference type="Gene3D" id="3.40.50.150">
    <property type="entry name" value="Vaccinia Virus protein VP39"/>
    <property type="match status" value="1"/>
</dbReference>
<keyword evidence="2" id="KW-0808">Transferase</keyword>
<dbReference type="GO" id="GO:0008757">
    <property type="term" value="F:S-adenosylmethionine-dependent methyltransferase activity"/>
    <property type="evidence" value="ECO:0007669"/>
    <property type="project" value="TreeGrafter"/>
</dbReference>
<dbReference type="CDD" id="cd02440">
    <property type="entry name" value="AdoMet_MTases"/>
    <property type="match status" value="1"/>
</dbReference>
<dbReference type="PANTHER" id="PTHR10509:SF14">
    <property type="entry name" value="CAFFEOYL-COA O-METHYLTRANSFERASE 3-RELATED"/>
    <property type="match status" value="1"/>
</dbReference>
<accession>U9TA14</accession>
<dbReference type="eggNOG" id="KOG1663">
    <property type="taxonomic scope" value="Eukaryota"/>
</dbReference>
<evidence type="ECO:0008006" key="6">
    <source>
        <dbReference type="Google" id="ProtNLM"/>
    </source>
</evidence>
<comment type="similarity">
    <text evidence="4">Belongs to the class I-like SAM-binding methyltransferase superfamily. Cation-dependent O-methyltransferase family.</text>
</comment>
<dbReference type="InterPro" id="IPR002935">
    <property type="entry name" value="SAM_O-MeTrfase"/>
</dbReference>
<dbReference type="Pfam" id="PF01596">
    <property type="entry name" value="Methyltransf_3"/>
    <property type="match status" value="1"/>
</dbReference>
<evidence type="ECO:0000256" key="3">
    <source>
        <dbReference type="ARBA" id="ARBA00022691"/>
    </source>
</evidence>
<dbReference type="InterPro" id="IPR029063">
    <property type="entry name" value="SAM-dependent_MTases_sf"/>
</dbReference>
<organism evidence="5">
    <name type="scientific">Rhizophagus irregularis (strain DAOM 181602 / DAOM 197198 / MUCL 43194)</name>
    <name type="common">Arbuscular mycorrhizal fungus</name>
    <name type="synonym">Glomus intraradices</name>
    <dbReference type="NCBI Taxonomy" id="747089"/>
    <lineage>
        <taxon>Eukaryota</taxon>
        <taxon>Fungi</taxon>
        <taxon>Fungi incertae sedis</taxon>
        <taxon>Mucoromycota</taxon>
        <taxon>Glomeromycotina</taxon>
        <taxon>Glomeromycetes</taxon>
        <taxon>Glomerales</taxon>
        <taxon>Glomeraceae</taxon>
        <taxon>Rhizophagus</taxon>
    </lineage>
</organism>
<evidence type="ECO:0000256" key="1">
    <source>
        <dbReference type="ARBA" id="ARBA00022603"/>
    </source>
</evidence>
<dbReference type="PANTHER" id="PTHR10509">
    <property type="entry name" value="O-METHYLTRANSFERASE-RELATED"/>
    <property type="match status" value="1"/>
</dbReference>
<protein>
    <recommendedName>
        <fullName evidence="6">O-methyltransferase</fullName>
    </recommendedName>
</protein>
<name>U9TA14_RHIID</name>
<dbReference type="EMBL" id="KI295219">
    <property type="protein sequence ID" value="ESA03158.1"/>
    <property type="molecule type" value="Genomic_DNA"/>
</dbReference>
<keyword evidence="1" id="KW-0489">Methyltransferase</keyword>